<evidence type="ECO:0000256" key="6">
    <source>
        <dbReference type="HAMAP-Rule" id="MF_00122"/>
    </source>
</evidence>
<dbReference type="HAMAP" id="MF_00122">
    <property type="entry name" value="GatC"/>
    <property type="match status" value="1"/>
</dbReference>
<dbReference type="Gene3D" id="1.10.20.60">
    <property type="entry name" value="Glu-tRNAGln amidotransferase C subunit, N-terminal domain"/>
    <property type="match status" value="1"/>
</dbReference>
<dbReference type="GO" id="GO:0016740">
    <property type="term" value="F:transferase activity"/>
    <property type="evidence" value="ECO:0007669"/>
    <property type="project" value="UniProtKB-KW"/>
</dbReference>
<gene>
    <name evidence="6" type="primary">gatC</name>
    <name evidence="7" type="ORF">SAMN05660923_02847</name>
</gene>
<dbReference type="SUPFAM" id="SSF141000">
    <property type="entry name" value="Glu-tRNAGln amidotransferase C subunit"/>
    <property type="match status" value="1"/>
</dbReference>
<dbReference type="EMBL" id="FNNG01000018">
    <property type="protein sequence ID" value="SDX74460.1"/>
    <property type="molecule type" value="Genomic_DNA"/>
</dbReference>
<evidence type="ECO:0000313" key="8">
    <source>
        <dbReference type="Proteomes" id="UP000198828"/>
    </source>
</evidence>
<evidence type="ECO:0000256" key="5">
    <source>
        <dbReference type="ARBA" id="ARBA00047913"/>
    </source>
</evidence>
<evidence type="ECO:0000313" key="7">
    <source>
        <dbReference type="EMBL" id="SDX74460.1"/>
    </source>
</evidence>
<keyword evidence="6" id="KW-0436">Ligase</keyword>
<keyword evidence="6" id="KW-0067">ATP-binding</keyword>
<evidence type="ECO:0000256" key="2">
    <source>
        <dbReference type="ARBA" id="ARBA00011123"/>
    </source>
</evidence>
<dbReference type="GO" id="GO:0006450">
    <property type="term" value="P:regulation of translational fidelity"/>
    <property type="evidence" value="ECO:0007669"/>
    <property type="project" value="InterPro"/>
</dbReference>
<proteinExistence type="inferred from homology"/>
<name>A0A1H3E781_9FIRM</name>
<evidence type="ECO:0000256" key="4">
    <source>
        <dbReference type="ARBA" id="ARBA00047380"/>
    </source>
</evidence>
<keyword evidence="6" id="KW-0648">Protein biosynthesis</keyword>
<evidence type="ECO:0000256" key="3">
    <source>
        <dbReference type="ARBA" id="ARBA00024799"/>
    </source>
</evidence>
<organism evidence="7 8">
    <name type="scientific">Tepidimicrobium xylanilyticum</name>
    <dbReference type="NCBI Taxonomy" id="1123352"/>
    <lineage>
        <taxon>Bacteria</taxon>
        <taxon>Bacillati</taxon>
        <taxon>Bacillota</taxon>
        <taxon>Tissierellia</taxon>
        <taxon>Tissierellales</taxon>
        <taxon>Tepidimicrobiaceae</taxon>
        <taxon>Tepidimicrobium</taxon>
    </lineage>
</organism>
<comment type="subunit">
    <text evidence="2 6">Heterotrimer of A, B and C subunits.</text>
</comment>
<keyword evidence="7" id="KW-0808">Transferase</keyword>
<dbReference type="AlphaFoldDB" id="A0A1H3E781"/>
<comment type="catalytic activity">
    <reaction evidence="4 6">
        <text>L-aspartyl-tRNA(Asn) + L-glutamine + ATP + H2O = L-asparaginyl-tRNA(Asn) + L-glutamate + ADP + phosphate + 2 H(+)</text>
        <dbReference type="Rhea" id="RHEA:14513"/>
        <dbReference type="Rhea" id="RHEA-COMP:9674"/>
        <dbReference type="Rhea" id="RHEA-COMP:9677"/>
        <dbReference type="ChEBI" id="CHEBI:15377"/>
        <dbReference type="ChEBI" id="CHEBI:15378"/>
        <dbReference type="ChEBI" id="CHEBI:29985"/>
        <dbReference type="ChEBI" id="CHEBI:30616"/>
        <dbReference type="ChEBI" id="CHEBI:43474"/>
        <dbReference type="ChEBI" id="CHEBI:58359"/>
        <dbReference type="ChEBI" id="CHEBI:78515"/>
        <dbReference type="ChEBI" id="CHEBI:78516"/>
        <dbReference type="ChEBI" id="CHEBI:456216"/>
    </reaction>
</comment>
<dbReference type="InterPro" id="IPR036113">
    <property type="entry name" value="Asp/Glu-ADT_sf_sub_c"/>
</dbReference>
<sequence>MISKEEILQTADLCKLKLSDEEIEIFGAMFSNVLKQIKELDKVDTEGVEPLIFLDLEEKTLKEDVPGDNFDRKELLKNAPEEEYGYFKLKKVMD</sequence>
<dbReference type="GO" id="GO:0070681">
    <property type="term" value="P:glutaminyl-tRNAGln biosynthesis via transamidation"/>
    <property type="evidence" value="ECO:0007669"/>
    <property type="project" value="TreeGrafter"/>
</dbReference>
<dbReference type="GO" id="GO:0050567">
    <property type="term" value="F:glutaminyl-tRNA synthase (glutamine-hydrolyzing) activity"/>
    <property type="evidence" value="ECO:0007669"/>
    <property type="project" value="UniProtKB-UniRule"/>
</dbReference>
<dbReference type="GO" id="GO:0050566">
    <property type="term" value="F:asparaginyl-tRNA synthase (glutamine-hydrolyzing) activity"/>
    <property type="evidence" value="ECO:0007669"/>
    <property type="project" value="RHEA"/>
</dbReference>
<dbReference type="GO" id="GO:0006412">
    <property type="term" value="P:translation"/>
    <property type="evidence" value="ECO:0007669"/>
    <property type="project" value="UniProtKB-UniRule"/>
</dbReference>
<dbReference type="NCBIfam" id="TIGR00135">
    <property type="entry name" value="gatC"/>
    <property type="match status" value="1"/>
</dbReference>
<dbReference type="GO" id="GO:0005524">
    <property type="term" value="F:ATP binding"/>
    <property type="evidence" value="ECO:0007669"/>
    <property type="project" value="UniProtKB-KW"/>
</dbReference>
<reference evidence="7 8" key="1">
    <citation type="submission" date="2016-10" db="EMBL/GenBank/DDBJ databases">
        <authorList>
            <person name="de Groot N.N."/>
        </authorList>
    </citation>
    <scope>NUCLEOTIDE SEQUENCE [LARGE SCALE GENOMIC DNA]</scope>
    <source>
        <strain evidence="7 8">DSM 23310</strain>
    </source>
</reference>
<dbReference type="EC" id="6.3.5.-" evidence="6"/>
<protein>
    <recommendedName>
        <fullName evidence="6">Aspartyl/glutamyl-tRNA(Asn/Gln) amidotransferase subunit C</fullName>
        <shortName evidence="6">Asp/Glu-ADT subunit C</shortName>
        <ecNumber evidence="6">6.3.5.-</ecNumber>
    </recommendedName>
</protein>
<dbReference type="PANTHER" id="PTHR15004">
    <property type="entry name" value="GLUTAMYL-TRNA(GLN) AMIDOTRANSFERASE SUBUNIT C, MITOCHONDRIAL"/>
    <property type="match status" value="1"/>
</dbReference>
<keyword evidence="8" id="KW-1185">Reference proteome</keyword>
<dbReference type="Pfam" id="PF02686">
    <property type="entry name" value="GatC"/>
    <property type="match status" value="1"/>
</dbReference>
<dbReference type="PANTHER" id="PTHR15004:SF0">
    <property type="entry name" value="GLUTAMYL-TRNA(GLN) AMIDOTRANSFERASE SUBUNIT C, MITOCHONDRIAL"/>
    <property type="match status" value="1"/>
</dbReference>
<dbReference type="InterPro" id="IPR003837">
    <property type="entry name" value="GatC"/>
</dbReference>
<comment type="function">
    <text evidence="3 6">Allows the formation of correctly charged Asn-tRNA(Asn) or Gln-tRNA(Gln) through the transamidation of misacylated Asp-tRNA(Asn) or Glu-tRNA(Gln) in organisms which lack either or both of asparaginyl-tRNA or glutaminyl-tRNA synthetases. The reaction takes place in the presence of glutamine and ATP through an activated phospho-Asp-tRNA(Asn) or phospho-Glu-tRNA(Gln).</text>
</comment>
<comment type="similarity">
    <text evidence="1 6">Belongs to the GatC family.</text>
</comment>
<dbReference type="RefSeq" id="WP_093754807.1">
    <property type="nucleotide sequence ID" value="NZ_FNNG01000018.1"/>
</dbReference>
<accession>A0A1H3E781</accession>
<keyword evidence="6" id="KW-0547">Nucleotide-binding</keyword>
<dbReference type="Proteomes" id="UP000198828">
    <property type="component" value="Unassembled WGS sequence"/>
</dbReference>
<dbReference type="OrthoDB" id="9813938at2"/>
<comment type="catalytic activity">
    <reaction evidence="5 6">
        <text>L-glutamyl-tRNA(Gln) + L-glutamine + ATP + H2O = L-glutaminyl-tRNA(Gln) + L-glutamate + ADP + phosphate + H(+)</text>
        <dbReference type="Rhea" id="RHEA:17521"/>
        <dbReference type="Rhea" id="RHEA-COMP:9681"/>
        <dbReference type="Rhea" id="RHEA-COMP:9684"/>
        <dbReference type="ChEBI" id="CHEBI:15377"/>
        <dbReference type="ChEBI" id="CHEBI:15378"/>
        <dbReference type="ChEBI" id="CHEBI:29985"/>
        <dbReference type="ChEBI" id="CHEBI:30616"/>
        <dbReference type="ChEBI" id="CHEBI:43474"/>
        <dbReference type="ChEBI" id="CHEBI:58359"/>
        <dbReference type="ChEBI" id="CHEBI:78520"/>
        <dbReference type="ChEBI" id="CHEBI:78521"/>
        <dbReference type="ChEBI" id="CHEBI:456216"/>
    </reaction>
</comment>
<evidence type="ECO:0000256" key="1">
    <source>
        <dbReference type="ARBA" id="ARBA00010757"/>
    </source>
</evidence>